<dbReference type="HOGENOM" id="CLU_2279262_0_0_1"/>
<gene>
    <name evidence="1" type="ORF">M422DRAFT_186769</name>
</gene>
<dbReference type="OrthoDB" id="3193212at2759"/>
<evidence type="ECO:0000313" key="1">
    <source>
        <dbReference type="EMBL" id="KIJ30669.1"/>
    </source>
</evidence>
<keyword evidence="2" id="KW-1185">Reference proteome</keyword>
<organism evidence="1 2">
    <name type="scientific">Sphaerobolus stellatus (strain SS14)</name>
    <dbReference type="NCBI Taxonomy" id="990650"/>
    <lineage>
        <taxon>Eukaryota</taxon>
        <taxon>Fungi</taxon>
        <taxon>Dikarya</taxon>
        <taxon>Basidiomycota</taxon>
        <taxon>Agaricomycotina</taxon>
        <taxon>Agaricomycetes</taxon>
        <taxon>Phallomycetidae</taxon>
        <taxon>Geastrales</taxon>
        <taxon>Sphaerobolaceae</taxon>
        <taxon>Sphaerobolus</taxon>
    </lineage>
</organism>
<dbReference type="EMBL" id="KN837256">
    <property type="protein sequence ID" value="KIJ30669.1"/>
    <property type="molecule type" value="Genomic_DNA"/>
</dbReference>
<reference evidence="1 2" key="1">
    <citation type="submission" date="2014-06" db="EMBL/GenBank/DDBJ databases">
        <title>Evolutionary Origins and Diversification of the Mycorrhizal Mutualists.</title>
        <authorList>
            <consortium name="DOE Joint Genome Institute"/>
            <consortium name="Mycorrhizal Genomics Consortium"/>
            <person name="Kohler A."/>
            <person name="Kuo A."/>
            <person name="Nagy L.G."/>
            <person name="Floudas D."/>
            <person name="Copeland A."/>
            <person name="Barry K.W."/>
            <person name="Cichocki N."/>
            <person name="Veneault-Fourrey C."/>
            <person name="LaButti K."/>
            <person name="Lindquist E.A."/>
            <person name="Lipzen A."/>
            <person name="Lundell T."/>
            <person name="Morin E."/>
            <person name="Murat C."/>
            <person name="Riley R."/>
            <person name="Ohm R."/>
            <person name="Sun H."/>
            <person name="Tunlid A."/>
            <person name="Henrissat B."/>
            <person name="Grigoriev I.V."/>
            <person name="Hibbett D.S."/>
            <person name="Martin F."/>
        </authorList>
    </citation>
    <scope>NUCLEOTIDE SEQUENCE [LARGE SCALE GENOMIC DNA]</scope>
    <source>
        <strain evidence="1 2">SS14</strain>
    </source>
</reference>
<protein>
    <submittedName>
        <fullName evidence="1">Uncharacterized protein</fullName>
    </submittedName>
</protein>
<name>A0A0C9U8B1_SPHS4</name>
<dbReference type="AlphaFoldDB" id="A0A0C9U8B1"/>
<proteinExistence type="predicted"/>
<sequence>MIPENPGIRKFVWEHFQDVNRIFHRIKHAGGTFSARKVFIGMPEVNSVRGLAFHAETVGTFNRLDFCFTRLLTYLHDNSHLTRVSLNFTSLLPKLDSSFVFR</sequence>
<dbReference type="Proteomes" id="UP000054279">
    <property type="component" value="Unassembled WGS sequence"/>
</dbReference>
<evidence type="ECO:0000313" key="2">
    <source>
        <dbReference type="Proteomes" id="UP000054279"/>
    </source>
</evidence>
<accession>A0A0C9U8B1</accession>